<dbReference type="NCBIfam" id="TIGR04096">
    <property type="entry name" value="dnd_rel_methyl"/>
    <property type="match status" value="1"/>
</dbReference>
<dbReference type="EMBL" id="BARS01038289">
    <property type="protein sequence ID" value="GAG20936.1"/>
    <property type="molecule type" value="Genomic_DNA"/>
</dbReference>
<evidence type="ECO:0000313" key="1">
    <source>
        <dbReference type="EMBL" id="GAG20936.1"/>
    </source>
</evidence>
<protein>
    <submittedName>
        <fullName evidence="1">Uncharacterized protein</fullName>
    </submittedName>
</protein>
<accession>X0X7H1</accession>
<reference evidence="1" key="1">
    <citation type="journal article" date="2014" name="Front. Microbiol.">
        <title>High frequency of phylogenetically diverse reductive dehalogenase-homologous genes in deep subseafloor sedimentary metagenomes.</title>
        <authorList>
            <person name="Kawai M."/>
            <person name="Futagami T."/>
            <person name="Toyoda A."/>
            <person name="Takaki Y."/>
            <person name="Nishi S."/>
            <person name="Hori S."/>
            <person name="Arai W."/>
            <person name="Tsubouchi T."/>
            <person name="Morono Y."/>
            <person name="Uchiyama I."/>
            <person name="Ito T."/>
            <person name="Fujiyama A."/>
            <person name="Inagaki F."/>
            <person name="Takami H."/>
        </authorList>
    </citation>
    <scope>NUCLEOTIDE SEQUENCE</scope>
    <source>
        <strain evidence="1">Expedition CK06-06</strain>
    </source>
</reference>
<feature type="non-terminal residue" evidence="1">
    <location>
        <position position="1"/>
    </location>
</feature>
<sequence>RELHLDVKAFFSTYKRATELADALLFSIGNMEVVDEACRKSPVGKLMPRSLYIHTSALNTLPPALRVYEGCARNYIGEVDDANLVKLSRLEPKVSYLVYPRFEADPHPVLASSLLVPLQTFRVRERDYRSWANPPILHRKETLIPDSHPLWAKFARFTEQEERWDLYEEPHAIGTLEAWESQLRRHGAQIRGHRVVRSRPANLSSTSE</sequence>
<organism evidence="1">
    <name type="scientific">marine sediment metagenome</name>
    <dbReference type="NCBI Taxonomy" id="412755"/>
    <lineage>
        <taxon>unclassified sequences</taxon>
        <taxon>metagenomes</taxon>
        <taxon>ecological metagenomes</taxon>
    </lineage>
</organism>
<name>X0X7H1_9ZZZZ</name>
<dbReference type="AlphaFoldDB" id="X0X7H1"/>
<comment type="caution">
    <text evidence="1">The sequence shown here is derived from an EMBL/GenBank/DDBJ whole genome shotgun (WGS) entry which is preliminary data.</text>
</comment>
<proteinExistence type="predicted"/>
<dbReference type="InterPro" id="IPR024019">
    <property type="entry name" value="CHP04096"/>
</dbReference>
<gene>
    <name evidence="1" type="ORF">S01H1_58610</name>
</gene>